<evidence type="ECO:0000256" key="2">
    <source>
        <dbReference type="ARBA" id="ARBA00012438"/>
    </source>
</evidence>
<dbReference type="Pfam" id="PF02518">
    <property type="entry name" value="HATPase_c"/>
    <property type="match status" value="1"/>
</dbReference>
<dbReference type="AlphaFoldDB" id="G4SX52"/>
<evidence type="ECO:0000256" key="9">
    <source>
        <dbReference type="SAM" id="Phobius"/>
    </source>
</evidence>
<dbReference type="SUPFAM" id="SSF47384">
    <property type="entry name" value="Homodimeric domain of signal transducing histidine kinase"/>
    <property type="match status" value="1"/>
</dbReference>
<feature type="transmembrane region" description="Helical" evidence="9">
    <location>
        <begin position="35"/>
        <end position="55"/>
    </location>
</feature>
<name>G4SX52_META2</name>
<dbReference type="InterPro" id="IPR014265">
    <property type="entry name" value="XrtA/PrsK"/>
</dbReference>
<dbReference type="KEGG" id="mah:MEALZ_1419"/>
<dbReference type="InterPro" id="IPR005467">
    <property type="entry name" value="His_kinase_dom"/>
</dbReference>
<feature type="transmembrane region" description="Helical" evidence="9">
    <location>
        <begin position="232"/>
        <end position="256"/>
    </location>
</feature>
<feature type="transmembrane region" description="Helical" evidence="9">
    <location>
        <begin position="137"/>
        <end position="155"/>
    </location>
</feature>
<gene>
    <name evidence="11" type="ordered locus">MEALZ_1419</name>
</gene>
<dbReference type="Proteomes" id="UP000008315">
    <property type="component" value="Chromosome"/>
</dbReference>
<evidence type="ECO:0000256" key="3">
    <source>
        <dbReference type="ARBA" id="ARBA00022553"/>
    </source>
</evidence>
<dbReference type="InterPro" id="IPR036097">
    <property type="entry name" value="HisK_dim/P_sf"/>
</dbReference>
<evidence type="ECO:0000256" key="5">
    <source>
        <dbReference type="ARBA" id="ARBA00022741"/>
    </source>
</evidence>
<sequence>MDTLEHYSFYNYLTATTSYALLIPFSLISIKKSPYFLPFFLATSLSLIWLGYTTFTLQDRFYFSSDALPFETLRNGAWLIFLCFISFKQRKGERFSIFFRSKNVLLILFSTILVFLYEVNSSLLQAINQILQRDLRLFIHVIFAIVGLMLIEQIYRNAFSDQRWSIKFLCVGLGALFIVDFILYSKSLLFFSLDSAIWSSRGIINAIIAPMLAVSMLRLQEKDTELTVSRKIVFHTTVLFGSGLYLVLMSVAGFYIRDYGGNWGEVAQFTFIFLAILLLIVLFISGKIRALVKVNLSKHFLEYRYDYREEWIKLSKTLAQLNSVSELAGLIIKTMADLVESSGGGLWLKNEQGDFYLAEHKHLGFEPEQLFDKDEPFIRFLADKQWVIDFVQYNDNPDLYDDIDLSKWNFDDSKIWLIIPLYRLNSLEAFVVLTQARVPRALNWEDLDLLKTVGFQLSNALALNQTLDELSRARQFEAYSRLSAFVVHDLKNLIAQVAMIVKNAEKHKHNPEFIEDSIDTLQNVVTKMQHIIDQLKKGNIQAETQAVLNLNHIIQDVAQQQSSNRPTLEILSDISQDCEIQGEQAKIPAVLGHLIQNAQEATDDDGFVKLELTQKADRAIIKIIDSGAGMDNKFIAERLFKPFDTTKGNAGMGIGVYEARDYILKQSGTIDVKSLPGRGTTFTITLPLYKRQKQPTQTSVEPNVQLDMTQAILKGEK</sequence>
<keyword evidence="3" id="KW-0597">Phosphoprotein</keyword>
<evidence type="ECO:0000313" key="12">
    <source>
        <dbReference type="Proteomes" id="UP000008315"/>
    </source>
</evidence>
<keyword evidence="9" id="KW-0472">Membrane</keyword>
<dbReference type="GO" id="GO:0007234">
    <property type="term" value="P:osmosensory signaling via phosphorelay pathway"/>
    <property type="evidence" value="ECO:0007669"/>
    <property type="project" value="TreeGrafter"/>
</dbReference>
<dbReference type="NCBIfam" id="TIGR02916">
    <property type="entry name" value="PEP_his_kin"/>
    <property type="match status" value="1"/>
</dbReference>
<dbReference type="EC" id="2.7.13.3" evidence="2"/>
<dbReference type="InterPro" id="IPR004358">
    <property type="entry name" value="Sig_transdc_His_kin-like_C"/>
</dbReference>
<dbReference type="PANTHER" id="PTHR42878:SF7">
    <property type="entry name" value="SENSOR HISTIDINE KINASE GLRK"/>
    <property type="match status" value="1"/>
</dbReference>
<comment type="catalytic activity">
    <reaction evidence="1">
        <text>ATP + protein L-histidine = ADP + protein N-phospho-L-histidine.</text>
        <dbReference type="EC" id="2.7.13.3"/>
    </reaction>
</comment>
<dbReference type="Gene3D" id="3.30.565.10">
    <property type="entry name" value="Histidine kinase-like ATPase, C-terminal domain"/>
    <property type="match status" value="1"/>
</dbReference>
<dbReference type="PANTHER" id="PTHR42878">
    <property type="entry name" value="TWO-COMPONENT HISTIDINE KINASE"/>
    <property type="match status" value="1"/>
</dbReference>
<accession>G4SX52</accession>
<dbReference type="SMART" id="SM00387">
    <property type="entry name" value="HATPase_c"/>
    <property type="match status" value="1"/>
</dbReference>
<feature type="domain" description="Histidine kinase" evidence="10">
    <location>
        <begin position="485"/>
        <end position="690"/>
    </location>
</feature>
<evidence type="ECO:0000256" key="6">
    <source>
        <dbReference type="ARBA" id="ARBA00022777"/>
    </source>
</evidence>
<dbReference type="Gene3D" id="1.10.287.130">
    <property type="match status" value="1"/>
</dbReference>
<dbReference type="GO" id="GO:0000156">
    <property type="term" value="F:phosphorelay response regulator activity"/>
    <property type="evidence" value="ECO:0007669"/>
    <property type="project" value="TreeGrafter"/>
</dbReference>
<dbReference type="SUPFAM" id="SSF55781">
    <property type="entry name" value="GAF domain-like"/>
    <property type="match status" value="1"/>
</dbReference>
<evidence type="ECO:0000256" key="1">
    <source>
        <dbReference type="ARBA" id="ARBA00000085"/>
    </source>
</evidence>
<feature type="transmembrane region" description="Helical" evidence="9">
    <location>
        <begin position="268"/>
        <end position="288"/>
    </location>
</feature>
<evidence type="ECO:0000313" key="11">
    <source>
        <dbReference type="EMBL" id="CCE23107.1"/>
    </source>
</evidence>
<feature type="transmembrane region" description="Helical" evidence="9">
    <location>
        <begin position="203"/>
        <end position="220"/>
    </location>
</feature>
<dbReference type="GO" id="GO:0005524">
    <property type="term" value="F:ATP binding"/>
    <property type="evidence" value="ECO:0007669"/>
    <property type="project" value="UniProtKB-KW"/>
</dbReference>
<dbReference type="InterPro" id="IPR003594">
    <property type="entry name" value="HATPase_dom"/>
</dbReference>
<keyword evidence="5" id="KW-0547">Nucleotide-binding</keyword>
<dbReference type="EMBL" id="FO082060">
    <property type="protein sequence ID" value="CCE23107.1"/>
    <property type="molecule type" value="Genomic_DNA"/>
</dbReference>
<reference evidence="12" key="1">
    <citation type="journal article" date="2012" name="J. Bacteriol.">
        <title>Genome sequence of the haloalkaliphilic methanotrophic bacterium Methylomicrobium alcaliphilum 20Z.</title>
        <authorList>
            <person name="Vuilleumier S."/>
            <person name="Khmelenina V.N."/>
            <person name="Bringel F."/>
            <person name="Reshetnikov A.S."/>
            <person name="Lajus A."/>
            <person name="Mangenot S."/>
            <person name="Rouy Z."/>
            <person name="Op den Camp H.J."/>
            <person name="Jetten M.S."/>
            <person name="Dispirito A.A."/>
            <person name="Dunfield P."/>
            <person name="Klotz M.G."/>
            <person name="Semrau J.D."/>
            <person name="Stein L.Y."/>
            <person name="Barbe V."/>
            <person name="Medigue C."/>
            <person name="Trotsenko Y.A."/>
            <person name="Kalyuzhnaya M.G."/>
        </authorList>
    </citation>
    <scope>NUCLEOTIDE SEQUENCE [LARGE SCALE GENOMIC DNA]</scope>
    <source>
        <strain evidence="12">DSM 19304 / NCIMB 14124 / VKM B-2133 / 20Z</strain>
    </source>
</reference>
<evidence type="ECO:0000259" key="10">
    <source>
        <dbReference type="PROSITE" id="PS50109"/>
    </source>
</evidence>
<feature type="transmembrane region" description="Helical" evidence="9">
    <location>
        <begin position="67"/>
        <end position="85"/>
    </location>
</feature>
<feature type="transmembrane region" description="Helical" evidence="9">
    <location>
        <begin position="12"/>
        <end position="28"/>
    </location>
</feature>
<dbReference type="HOGENOM" id="CLU_024784_0_0_6"/>
<feature type="transmembrane region" description="Helical" evidence="9">
    <location>
        <begin position="164"/>
        <end position="183"/>
    </location>
</feature>
<dbReference type="InterPro" id="IPR036890">
    <property type="entry name" value="HATPase_C_sf"/>
</dbReference>
<keyword evidence="9" id="KW-1133">Transmembrane helix</keyword>
<dbReference type="SUPFAM" id="SSF55874">
    <property type="entry name" value="ATPase domain of HSP90 chaperone/DNA topoisomerase II/histidine kinase"/>
    <property type="match status" value="1"/>
</dbReference>
<dbReference type="PROSITE" id="PS50109">
    <property type="entry name" value="HIS_KIN"/>
    <property type="match status" value="1"/>
</dbReference>
<dbReference type="GO" id="GO:0000155">
    <property type="term" value="F:phosphorelay sensor kinase activity"/>
    <property type="evidence" value="ECO:0007669"/>
    <property type="project" value="InterPro"/>
</dbReference>
<keyword evidence="4" id="KW-0808">Transferase</keyword>
<dbReference type="InterPro" id="IPR003661">
    <property type="entry name" value="HisK_dim/P_dom"/>
</dbReference>
<dbReference type="GO" id="GO:0030295">
    <property type="term" value="F:protein kinase activator activity"/>
    <property type="evidence" value="ECO:0007669"/>
    <property type="project" value="TreeGrafter"/>
</dbReference>
<keyword evidence="9" id="KW-0812">Transmembrane</keyword>
<evidence type="ECO:0000256" key="4">
    <source>
        <dbReference type="ARBA" id="ARBA00022679"/>
    </source>
</evidence>
<protein>
    <recommendedName>
        <fullName evidence="2">histidine kinase</fullName>
        <ecNumber evidence="2">2.7.13.3</ecNumber>
    </recommendedName>
</protein>
<dbReference type="RefSeq" id="WP_014147903.1">
    <property type="nucleotide sequence ID" value="NC_016112.1"/>
</dbReference>
<dbReference type="InterPro" id="IPR029016">
    <property type="entry name" value="GAF-like_dom_sf"/>
</dbReference>
<keyword evidence="12" id="KW-1185">Reference proteome</keyword>
<dbReference type="PATRIC" id="fig|271065.3.peg.1457"/>
<organism evidence="11 12">
    <name type="scientific">Methylotuvimicrobium alcaliphilum (strain DSM 19304 / NCIMB 14124 / VKM B-2133 / 20Z)</name>
    <name type="common">Methylomicrobium alcaliphilum</name>
    <dbReference type="NCBI Taxonomy" id="1091494"/>
    <lineage>
        <taxon>Bacteria</taxon>
        <taxon>Pseudomonadati</taxon>
        <taxon>Pseudomonadota</taxon>
        <taxon>Gammaproteobacteria</taxon>
        <taxon>Methylococcales</taxon>
        <taxon>Methylococcaceae</taxon>
        <taxon>Methylotuvimicrobium</taxon>
    </lineage>
</organism>
<keyword evidence="7" id="KW-0067">ATP-binding</keyword>
<dbReference type="CDD" id="cd00082">
    <property type="entry name" value="HisKA"/>
    <property type="match status" value="1"/>
</dbReference>
<keyword evidence="8" id="KW-0902">Two-component regulatory system</keyword>
<feature type="transmembrane region" description="Helical" evidence="9">
    <location>
        <begin position="97"/>
        <end position="117"/>
    </location>
</feature>
<evidence type="ECO:0000256" key="8">
    <source>
        <dbReference type="ARBA" id="ARBA00023012"/>
    </source>
</evidence>
<dbReference type="Gene3D" id="3.30.450.40">
    <property type="match status" value="1"/>
</dbReference>
<keyword evidence="6 11" id="KW-0418">Kinase</keyword>
<dbReference type="STRING" id="1091494.MEALZ_1419"/>
<proteinExistence type="predicted"/>
<evidence type="ECO:0000256" key="7">
    <source>
        <dbReference type="ARBA" id="ARBA00022840"/>
    </source>
</evidence>
<dbReference type="InterPro" id="IPR050351">
    <property type="entry name" value="BphY/WalK/GraS-like"/>
</dbReference>
<dbReference type="PRINTS" id="PR00344">
    <property type="entry name" value="BCTRLSENSOR"/>
</dbReference>